<keyword evidence="8 10" id="KW-0368">Histidine biosynthesis</keyword>
<dbReference type="InterPro" id="IPR015421">
    <property type="entry name" value="PyrdxlP-dep_Trfase_major"/>
</dbReference>
<dbReference type="PANTHER" id="PTHR43643:SF6">
    <property type="entry name" value="HISTIDINOL-PHOSPHATE AMINOTRANSFERASE"/>
    <property type="match status" value="1"/>
</dbReference>
<name>A0A8T5GEV5_9ARCH</name>
<evidence type="ECO:0000256" key="10">
    <source>
        <dbReference type="HAMAP-Rule" id="MF_01023"/>
    </source>
</evidence>
<dbReference type="GO" id="GO:0030170">
    <property type="term" value="F:pyridoxal phosphate binding"/>
    <property type="evidence" value="ECO:0007669"/>
    <property type="project" value="InterPro"/>
</dbReference>
<evidence type="ECO:0000256" key="3">
    <source>
        <dbReference type="ARBA" id="ARBA00007970"/>
    </source>
</evidence>
<dbReference type="AlphaFoldDB" id="A0A8T5GEV5"/>
<proteinExistence type="inferred from homology"/>
<dbReference type="InterPro" id="IPR005861">
    <property type="entry name" value="HisP_aminotrans"/>
</dbReference>
<dbReference type="EC" id="2.6.1.9" evidence="10"/>
<dbReference type="NCBIfam" id="TIGR01141">
    <property type="entry name" value="hisC"/>
    <property type="match status" value="1"/>
</dbReference>
<evidence type="ECO:0000256" key="1">
    <source>
        <dbReference type="ARBA" id="ARBA00001933"/>
    </source>
</evidence>
<dbReference type="Pfam" id="PF00155">
    <property type="entry name" value="Aminotran_1_2"/>
    <property type="match status" value="1"/>
</dbReference>
<feature type="modified residue" description="N6-(pyridoxal phosphate)lysine" evidence="10">
    <location>
        <position position="212"/>
    </location>
</feature>
<feature type="domain" description="Aminotransferase class I/classII large" evidence="11">
    <location>
        <begin position="23"/>
        <end position="346"/>
    </location>
</feature>
<protein>
    <recommendedName>
        <fullName evidence="10">Histidinol-phosphate aminotransferase</fullName>
        <ecNumber evidence="10">2.6.1.9</ecNumber>
    </recommendedName>
    <alternativeName>
        <fullName evidence="10">Imidazole acetol-phosphate transaminase</fullName>
    </alternativeName>
</protein>
<evidence type="ECO:0000256" key="7">
    <source>
        <dbReference type="ARBA" id="ARBA00022898"/>
    </source>
</evidence>
<dbReference type="InterPro" id="IPR015424">
    <property type="entry name" value="PyrdxlP-dep_Trfase"/>
</dbReference>
<keyword evidence="7 10" id="KW-0663">Pyridoxal phosphate</keyword>
<dbReference type="GO" id="GO:0004400">
    <property type="term" value="F:histidinol-phosphate transaminase activity"/>
    <property type="evidence" value="ECO:0007669"/>
    <property type="project" value="UniProtKB-UniRule"/>
</dbReference>
<evidence type="ECO:0000256" key="5">
    <source>
        <dbReference type="ARBA" id="ARBA00022605"/>
    </source>
</evidence>
<keyword evidence="5 10" id="KW-0028">Amino-acid biosynthesis</keyword>
<organism evidence="12 13">
    <name type="scientific">Candidatus Iainarchaeum sp</name>
    <dbReference type="NCBI Taxonomy" id="3101447"/>
    <lineage>
        <taxon>Archaea</taxon>
        <taxon>Candidatus Iainarchaeota</taxon>
        <taxon>Candidatus Iainarchaeia</taxon>
        <taxon>Candidatus Iainarchaeales</taxon>
        <taxon>Candidatus Iainarchaeaceae</taxon>
        <taxon>Candidatus Iainarchaeum</taxon>
    </lineage>
</organism>
<dbReference type="InterPro" id="IPR015422">
    <property type="entry name" value="PyrdxlP-dep_Trfase_small"/>
</dbReference>
<comment type="catalytic activity">
    <reaction evidence="9 10">
        <text>L-histidinol phosphate + 2-oxoglutarate = 3-(imidazol-4-yl)-2-oxopropyl phosphate + L-glutamate</text>
        <dbReference type="Rhea" id="RHEA:23744"/>
        <dbReference type="ChEBI" id="CHEBI:16810"/>
        <dbReference type="ChEBI" id="CHEBI:29985"/>
        <dbReference type="ChEBI" id="CHEBI:57766"/>
        <dbReference type="ChEBI" id="CHEBI:57980"/>
        <dbReference type="EC" id="2.6.1.9"/>
    </reaction>
</comment>
<keyword evidence="4 10" id="KW-0032">Aminotransferase</keyword>
<dbReference type="Proteomes" id="UP000722459">
    <property type="component" value="Unassembled WGS sequence"/>
</dbReference>
<dbReference type="GO" id="GO:0000105">
    <property type="term" value="P:L-histidine biosynthetic process"/>
    <property type="evidence" value="ECO:0007669"/>
    <property type="project" value="UniProtKB-UniRule"/>
</dbReference>
<dbReference type="PANTHER" id="PTHR43643">
    <property type="entry name" value="HISTIDINOL-PHOSPHATE AMINOTRANSFERASE 2"/>
    <property type="match status" value="1"/>
</dbReference>
<dbReference type="CDD" id="cd00609">
    <property type="entry name" value="AAT_like"/>
    <property type="match status" value="1"/>
</dbReference>
<comment type="pathway">
    <text evidence="2 10">Amino-acid biosynthesis; L-histidine biosynthesis; L-histidine from 5-phospho-alpha-D-ribose 1-diphosphate: step 7/9.</text>
</comment>
<dbReference type="InterPro" id="IPR001917">
    <property type="entry name" value="Aminotrans_II_pyridoxalP_BS"/>
</dbReference>
<evidence type="ECO:0000256" key="2">
    <source>
        <dbReference type="ARBA" id="ARBA00005011"/>
    </source>
</evidence>
<dbReference type="SUPFAM" id="SSF53383">
    <property type="entry name" value="PLP-dependent transferases"/>
    <property type="match status" value="1"/>
</dbReference>
<evidence type="ECO:0000256" key="4">
    <source>
        <dbReference type="ARBA" id="ARBA00022576"/>
    </source>
</evidence>
<dbReference type="EMBL" id="JABJNZ010000024">
    <property type="protein sequence ID" value="MBT4870278.1"/>
    <property type="molecule type" value="Genomic_DNA"/>
</dbReference>
<reference evidence="12" key="1">
    <citation type="journal article" date="2021" name="ISME J.">
        <title>Mercury methylation by metabolically versatile and cosmopolitan marine bacteria.</title>
        <authorList>
            <person name="Lin H."/>
            <person name="Ascher D.B."/>
            <person name="Myung Y."/>
            <person name="Lamborg C.H."/>
            <person name="Hallam S.J."/>
            <person name="Gionfriddo C.M."/>
            <person name="Holt K.E."/>
            <person name="Moreau J.W."/>
        </authorList>
    </citation>
    <scope>NUCLEOTIDE SEQUENCE</scope>
    <source>
        <strain evidence="12">SI075_bin30</strain>
    </source>
</reference>
<accession>A0A8T5GEV5</accession>
<evidence type="ECO:0000256" key="8">
    <source>
        <dbReference type="ARBA" id="ARBA00023102"/>
    </source>
</evidence>
<evidence type="ECO:0000259" key="11">
    <source>
        <dbReference type="Pfam" id="PF00155"/>
    </source>
</evidence>
<comment type="cofactor">
    <cofactor evidence="1 10">
        <name>pyridoxal 5'-phosphate</name>
        <dbReference type="ChEBI" id="CHEBI:597326"/>
    </cofactor>
</comment>
<dbReference type="InterPro" id="IPR004839">
    <property type="entry name" value="Aminotransferase_I/II_large"/>
</dbReference>
<evidence type="ECO:0000256" key="6">
    <source>
        <dbReference type="ARBA" id="ARBA00022679"/>
    </source>
</evidence>
<evidence type="ECO:0000256" key="9">
    <source>
        <dbReference type="ARBA" id="ARBA00047481"/>
    </source>
</evidence>
<dbReference type="Gene3D" id="3.90.1150.10">
    <property type="entry name" value="Aspartate Aminotransferase, domain 1"/>
    <property type="match status" value="1"/>
</dbReference>
<dbReference type="Gene3D" id="3.40.640.10">
    <property type="entry name" value="Type I PLP-dependent aspartate aminotransferase-like (Major domain)"/>
    <property type="match status" value="1"/>
</dbReference>
<evidence type="ECO:0000313" key="12">
    <source>
        <dbReference type="EMBL" id="MBT4870278.1"/>
    </source>
</evidence>
<evidence type="ECO:0000313" key="13">
    <source>
        <dbReference type="Proteomes" id="UP000722459"/>
    </source>
</evidence>
<keyword evidence="6 10" id="KW-0808">Transferase</keyword>
<gene>
    <name evidence="10 12" type="primary">hisC</name>
    <name evidence="12" type="ORF">HON47_01780</name>
</gene>
<dbReference type="HAMAP" id="MF_01023">
    <property type="entry name" value="HisC_aminotrans_2"/>
    <property type="match status" value="1"/>
</dbReference>
<sequence length="353" mass="39578">MIQPKKAVIKMKDYSPPTAGRAKKLRLDFNENTIGCSPKVIDALKKITSNNLAVYPEYGMFKKILKEYVGVSEEEIFISNGSDDGIKTIIDTFMEKGEEIIIPSPTFAMFKFYASIVEAKITEILYNEDLSFPTKKVLELINKNTKIVVMVNPNNPTGTSIRKEDIIKITKKAQENEAIVLIDEAYFEFYGESCIDLIFEYDNVFVTRTFSKAFGLAGLRLGYTISNKTNISALAKEGSPYGVNTLALIAGEAALSDVEFVKNYANEILENKKYVEKELESMGLDTFPTSANFILTKFGNKCDKVANSLKEKGILVRNRTKDPLLNGCIRITIGTKEQCEQLLEELKLILSKK</sequence>
<dbReference type="InterPro" id="IPR050106">
    <property type="entry name" value="HistidinolP_aminotransfase"/>
</dbReference>
<dbReference type="PROSITE" id="PS00599">
    <property type="entry name" value="AA_TRANSFER_CLASS_2"/>
    <property type="match status" value="1"/>
</dbReference>
<comment type="similarity">
    <text evidence="3 10">Belongs to the class-II pyridoxal-phosphate-dependent aminotransferase family. Histidinol-phosphate aminotransferase subfamily.</text>
</comment>
<comment type="caution">
    <text evidence="12">The sequence shown here is derived from an EMBL/GenBank/DDBJ whole genome shotgun (WGS) entry which is preliminary data.</text>
</comment>